<feature type="region of interest" description="Disordered" evidence="1">
    <location>
        <begin position="404"/>
        <end position="569"/>
    </location>
</feature>
<evidence type="ECO:0000256" key="1">
    <source>
        <dbReference type="SAM" id="MobiDB-lite"/>
    </source>
</evidence>
<dbReference type="OrthoDB" id="21413at2759"/>
<sequence length="569" mass="61540">MGKTLMRNMGYSGTGGDSSPKEGQLEVHADSQPDTGSKVRKKTVAFVETGDSISNTSKPEWGDVTAARLRPGQRPTLLQAFRPDSNPVKLSVIERKPVGHALAIPSRPTPFPRTTKDSDDESEPEDNQFHPASDGDESDEILEGLPDSGADDGEVELENEYDLDYAQHQREIALEYYKKRNIIGQDAAKTMMNHTHEEDEHEPTLEVPAPSNQPKPSISRFKANRIASSYGASTRTDQSTVLTKSVIPESTARTVQHTIRSGRIDDDNRLVGGEHESDSENEAEGLQEALELLRKGEVYNLGPDGHYLRNAPQPHPNATMVMTPADTSISSPTTPPSSTAAQRHEQQPQRQLPTLNRPKASKFKADRSQAGRPSISALPTPVSHVQRSSPNFPSSLAETILEKTQPKPPSALEAHSVHTSPSSSSPSPIIIESPFFARPQMNTSAQPLTSTVIESPSFPNQSKGPTKLPAAPSPMIIVDSPSFPPPSQRSRRPEHPPTVIPSQSLAIGAAAAAGRPVATPPPTRTIVASTVQERTAPAPKSDQQDGNQGNGSDSTPKKVSRFKQSRERD</sequence>
<feature type="region of interest" description="Disordered" evidence="1">
    <location>
        <begin position="304"/>
        <end position="392"/>
    </location>
</feature>
<proteinExistence type="predicted"/>
<feature type="region of interest" description="Disordered" evidence="1">
    <location>
        <begin position="98"/>
        <end position="162"/>
    </location>
</feature>
<accession>A0A9P5XBA9</accession>
<dbReference type="Pfam" id="PF12927">
    <property type="entry name" value="DUF3835"/>
    <property type="match status" value="2"/>
</dbReference>
<feature type="domain" description="DUF3835" evidence="2">
    <location>
        <begin position="158"/>
        <end position="226"/>
    </location>
</feature>
<organism evidence="3 4">
    <name type="scientific">Macrolepiota fuliginosa MF-IS2</name>
    <dbReference type="NCBI Taxonomy" id="1400762"/>
    <lineage>
        <taxon>Eukaryota</taxon>
        <taxon>Fungi</taxon>
        <taxon>Dikarya</taxon>
        <taxon>Basidiomycota</taxon>
        <taxon>Agaricomycotina</taxon>
        <taxon>Agaricomycetes</taxon>
        <taxon>Agaricomycetidae</taxon>
        <taxon>Agaricales</taxon>
        <taxon>Agaricineae</taxon>
        <taxon>Agaricaceae</taxon>
        <taxon>Macrolepiota</taxon>
    </lineage>
</organism>
<feature type="domain" description="DUF3835" evidence="2">
    <location>
        <begin position="548"/>
        <end position="566"/>
    </location>
</feature>
<protein>
    <recommendedName>
        <fullName evidence="2">DUF3835 domain-containing protein</fullName>
    </recommendedName>
</protein>
<feature type="compositionally biased region" description="Low complexity" evidence="1">
    <location>
        <begin position="506"/>
        <end position="517"/>
    </location>
</feature>
<feature type="region of interest" description="Disordered" evidence="1">
    <location>
        <begin position="259"/>
        <end position="284"/>
    </location>
</feature>
<keyword evidence="4" id="KW-1185">Reference proteome</keyword>
<reference evidence="3" key="1">
    <citation type="submission" date="2020-11" db="EMBL/GenBank/DDBJ databases">
        <authorList>
            <consortium name="DOE Joint Genome Institute"/>
            <person name="Ahrendt S."/>
            <person name="Riley R."/>
            <person name="Andreopoulos W."/>
            <person name="Labutti K."/>
            <person name="Pangilinan J."/>
            <person name="Ruiz-Duenas F.J."/>
            <person name="Barrasa J.M."/>
            <person name="Sanchez-Garcia M."/>
            <person name="Camarero S."/>
            <person name="Miyauchi S."/>
            <person name="Serrano A."/>
            <person name="Linde D."/>
            <person name="Babiker R."/>
            <person name="Drula E."/>
            <person name="Ayuso-Fernandez I."/>
            <person name="Pacheco R."/>
            <person name="Padilla G."/>
            <person name="Ferreira P."/>
            <person name="Barriuso J."/>
            <person name="Kellner H."/>
            <person name="Castanera R."/>
            <person name="Alfaro M."/>
            <person name="Ramirez L."/>
            <person name="Pisabarro A.G."/>
            <person name="Kuo A."/>
            <person name="Tritt A."/>
            <person name="Lipzen A."/>
            <person name="He G."/>
            <person name="Yan M."/>
            <person name="Ng V."/>
            <person name="Cullen D."/>
            <person name="Martin F."/>
            <person name="Rosso M.-N."/>
            <person name="Henrissat B."/>
            <person name="Hibbett D."/>
            <person name="Martinez A.T."/>
            <person name="Grigoriev I.V."/>
        </authorList>
    </citation>
    <scope>NUCLEOTIDE SEQUENCE</scope>
    <source>
        <strain evidence="3">MF-IS2</strain>
    </source>
</reference>
<feature type="compositionally biased region" description="Basic and acidic residues" evidence="1">
    <location>
        <begin position="19"/>
        <end position="31"/>
    </location>
</feature>
<dbReference type="AlphaFoldDB" id="A0A9P5XBA9"/>
<feature type="compositionally biased region" description="Polar residues" evidence="1">
    <location>
        <begin position="383"/>
        <end position="392"/>
    </location>
</feature>
<comment type="caution">
    <text evidence="3">The sequence shown here is derived from an EMBL/GenBank/DDBJ whole genome shotgun (WGS) entry which is preliminary data.</text>
</comment>
<feature type="region of interest" description="Disordered" evidence="1">
    <location>
        <begin position="1"/>
        <end position="40"/>
    </location>
</feature>
<feature type="compositionally biased region" description="Polar residues" evidence="1">
    <location>
        <begin position="440"/>
        <end position="464"/>
    </location>
</feature>
<gene>
    <name evidence="3" type="ORF">P691DRAFT_801681</name>
</gene>
<feature type="compositionally biased region" description="Low complexity" evidence="1">
    <location>
        <begin position="323"/>
        <end position="341"/>
    </location>
</feature>
<name>A0A9P5XBA9_9AGAR</name>
<dbReference type="InterPro" id="IPR024325">
    <property type="entry name" value="DUF3835"/>
</dbReference>
<feature type="compositionally biased region" description="Low complexity" evidence="1">
    <location>
        <begin position="420"/>
        <end position="434"/>
    </location>
</feature>
<feature type="region of interest" description="Disordered" evidence="1">
    <location>
        <begin position="193"/>
        <end position="218"/>
    </location>
</feature>
<feature type="compositionally biased region" description="Basic and acidic residues" evidence="1">
    <location>
        <begin position="194"/>
        <end position="204"/>
    </location>
</feature>
<feature type="compositionally biased region" description="Acidic residues" evidence="1">
    <location>
        <begin position="149"/>
        <end position="162"/>
    </location>
</feature>
<feature type="compositionally biased region" description="Polar residues" evidence="1">
    <location>
        <begin position="544"/>
        <end position="554"/>
    </location>
</feature>
<evidence type="ECO:0000313" key="3">
    <source>
        <dbReference type="EMBL" id="KAF9447868.1"/>
    </source>
</evidence>
<evidence type="ECO:0000313" key="4">
    <source>
        <dbReference type="Proteomes" id="UP000807342"/>
    </source>
</evidence>
<dbReference type="EMBL" id="MU151182">
    <property type="protein sequence ID" value="KAF9447868.1"/>
    <property type="molecule type" value="Genomic_DNA"/>
</dbReference>
<evidence type="ECO:0000259" key="2">
    <source>
        <dbReference type="Pfam" id="PF12927"/>
    </source>
</evidence>
<feature type="compositionally biased region" description="Basic and acidic residues" evidence="1">
    <location>
        <begin position="262"/>
        <end position="278"/>
    </location>
</feature>
<dbReference type="Proteomes" id="UP000807342">
    <property type="component" value="Unassembled WGS sequence"/>
</dbReference>